<dbReference type="Gene3D" id="3.30.1370.130">
    <property type="match status" value="1"/>
</dbReference>
<keyword evidence="12" id="KW-1185">Reference proteome</keyword>
<dbReference type="GO" id="GO:0009279">
    <property type="term" value="C:cell outer membrane"/>
    <property type="evidence" value="ECO:0007669"/>
    <property type="project" value="UniProtKB-SubCell"/>
</dbReference>
<proteinExistence type="inferred from homology"/>
<dbReference type="Pfam" id="PF11741">
    <property type="entry name" value="AMIN"/>
    <property type="match status" value="2"/>
</dbReference>
<dbReference type="NCBIfam" id="TIGR02515">
    <property type="entry name" value="IV_pilus_PilQ"/>
    <property type="match status" value="1"/>
</dbReference>
<dbReference type="InterPro" id="IPR021731">
    <property type="entry name" value="AMIN_dom"/>
</dbReference>
<comment type="subcellular location">
    <subcellularLocation>
        <location evidence="8">Cell outer membrane</location>
    </subcellularLocation>
    <subcellularLocation>
        <location evidence="1">Membrane</location>
    </subcellularLocation>
</comment>
<evidence type="ECO:0000259" key="10">
    <source>
        <dbReference type="SMART" id="SM00965"/>
    </source>
</evidence>
<dbReference type="Gene3D" id="3.30.1370.120">
    <property type="match status" value="1"/>
</dbReference>
<comment type="similarity">
    <text evidence="7">Belongs to the bacterial secretin family.</text>
</comment>
<evidence type="ECO:0000256" key="2">
    <source>
        <dbReference type="ARBA" id="ARBA00022448"/>
    </source>
</evidence>
<feature type="region of interest" description="Disordered" evidence="9">
    <location>
        <begin position="157"/>
        <end position="178"/>
    </location>
</feature>
<keyword evidence="5" id="KW-0472">Membrane</keyword>
<dbReference type="PANTHER" id="PTHR30604:SF1">
    <property type="entry name" value="DNA UTILIZATION PROTEIN HOFQ"/>
    <property type="match status" value="1"/>
</dbReference>
<dbReference type="Pfam" id="PF03958">
    <property type="entry name" value="Secretin_N"/>
    <property type="match status" value="1"/>
</dbReference>
<dbReference type="InterPro" id="IPR038591">
    <property type="entry name" value="NolW-like_sf"/>
</dbReference>
<keyword evidence="2 8" id="KW-0813">Transport</keyword>
<keyword evidence="6" id="KW-0998">Cell outer membrane</keyword>
<dbReference type="RefSeq" id="WP_170123685.1">
    <property type="nucleotide sequence ID" value="NZ_QGTJ01000014.1"/>
</dbReference>
<evidence type="ECO:0000256" key="3">
    <source>
        <dbReference type="ARBA" id="ARBA00022729"/>
    </source>
</evidence>
<gene>
    <name evidence="11" type="ORF">C7443_11424</name>
</gene>
<protein>
    <submittedName>
        <fullName evidence="11">Type IV pilus assembly protein PilQ</fullName>
    </submittedName>
</protein>
<name>A0A317MQ69_9GAMM</name>
<dbReference type="GO" id="GO:0009306">
    <property type="term" value="P:protein secretion"/>
    <property type="evidence" value="ECO:0007669"/>
    <property type="project" value="InterPro"/>
</dbReference>
<evidence type="ECO:0000256" key="1">
    <source>
        <dbReference type="ARBA" id="ARBA00004370"/>
    </source>
</evidence>
<dbReference type="EMBL" id="QGTJ01000014">
    <property type="protein sequence ID" value="PWV58698.1"/>
    <property type="molecule type" value="Genomic_DNA"/>
</dbReference>
<feature type="domain" description="Secretin/TonB short N-terminal" evidence="10">
    <location>
        <begin position="325"/>
        <end position="373"/>
    </location>
</feature>
<evidence type="ECO:0000313" key="12">
    <source>
        <dbReference type="Proteomes" id="UP000246569"/>
    </source>
</evidence>
<accession>A0A317MQ69</accession>
<dbReference type="InterPro" id="IPR051808">
    <property type="entry name" value="Type_IV_pilus_biogenesis"/>
</dbReference>
<dbReference type="AlphaFoldDB" id="A0A317MQ69"/>
<dbReference type="InterPro" id="IPR005644">
    <property type="entry name" value="NolW-like"/>
</dbReference>
<reference evidence="11 12" key="1">
    <citation type="submission" date="2018-05" db="EMBL/GenBank/DDBJ databases">
        <title>Genomic Encyclopedia of Type Strains, Phase IV (KMG-IV): sequencing the most valuable type-strain genomes for metagenomic binning, comparative biology and taxonomic classification.</title>
        <authorList>
            <person name="Goeker M."/>
        </authorList>
    </citation>
    <scope>NUCLEOTIDE SEQUENCE [LARGE SCALE GENOMIC DNA]</scope>
    <source>
        <strain evidence="11 12">DSM 23606</strain>
    </source>
</reference>
<organism evidence="11 12">
    <name type="scientific">Plasticicumulans acidivorans</name>
    <dbReference type="NCBI Taxonomy" id="886464"/>
    <lineage>
        <taxon>Bacteria</taxon>
        <taxon>Pseudomonadati</taxon>
        <taxon>Pseudomonadota</taxon>
        <taxon>Gammaproteobacteria</taxon>
        <taxon>Candidatus Competibacteraceae</taxon>
        <taxon>Plasticicumulans</taxon>
    </lineage>
</organism>
<dbReference type="Gene3D" id="2.60.40.3500">
    <property type="match status" value="1"/>
</dbReference>
<comment type="caution">
    <text evidence="11">The sequence shown here is derived from an EMBL/GenBank/DDBJ whole genome shotgun (WGS) entry which is preliminary data.</text>
</comment>
<dbReference type="SMART" id="SM00965">
    <property type="entry name" value="STN"/>
    <property type="match status" value="1"/>
</dbReference>
<evidence type="ECO:0000256" key="4">
    <source>
        <dbReference type="ARBA" id="ARBA00022927"/>
    </source>
</evidence>
<dbReference type="InterPro" id="IPR011662">
    <property type="entry name" value="Secretin/TonB_short_N"/>
</dbReference>
<evidence type="ECO:0000256" key="6">
    <source>
        <dbReference type="ARBA" id="ARBA00023237"/>
    </source>
</evidence>
<keyword evidence="4" id="KW-0653">Protein transport</keyword>
<dbReference type="PANTHER" id="PTHR30604">
    <property type="entry name" value="PROTEIN TRANSPORT PROTEIN HOFQ"/>
    <property type="match status" value="1"/>
</dbReference>
<evidence type="ECO:0000313" key="11">
    <source>
        <dbReference type="EMBL" id="PWV58698.1"/>
    </source>
</evidence>
<dbReference type="Gene3D" id="2.60.40.3470">
    <property type="match status" value="1"/>
</dbReference>
<keyword evidence="3" id="KW-0732">Signal</keyword>
<dbReference type="PRINTS" id="PR00811">
    <property type="entry name" value="BCTERIALGSPD"/>
</dbReference>
<evidence type="ECO:0000256" key="7">
    <source>
        <dbReference type="RuleBase" id="RU004003"/>
    </source>
</evidence>
<evidence type="ECO:0000256" key="5">
    <source>
        <dbReference type="ARBA" id="ARBA00023136"/>
    </source>
</evidence>
<sequence>MSQQNSASRGPLPRLRGWRVWILALATVCGAMGIGAPDARAEAVLSAVDVGTLPGNSLQLRFHLSEDGVNPTHFSVNEPARIVLDLPGTRNGMGMRRQDIGGGIAERISVIEASDRTRILVNLSHSVPYTVRTEGKTVLLTLNPSGTGSQSAIAQANGNIPPEPTHPRARAAAGTRRELSKVDFRRGPEGQARIVVSLSDPTTSVDVHEEGKRIVADFVGATLPPAQQRRLDVTDFGTPVSMIEASNKGRNGHLAIDTEGDYELIAFQSDGEYTIEVRPVASGGNRGTTAGGPQERAYKGELLSLNFQDIEVRAVLQIIADFTGLNVVVSDTVTGRITLRLRNVPWDQALDIILQTKGLTQRQQGTVIYIAPTAEVTQREKLEIESRKQAVELATLHTEIIQINYAKAGEIAKLIKGKGTGTDNSGRSSVTATSEISILSDRGQLAVDERTNSLVIMDLPERIADARALITKIDIPVRQVMIDSRIVIANDDFSREIGAQFGGIGLVGGPNTGVVIGGNTTGINNALANGETTLSDRLGFTTSGAQALSGNSSIALSLLSSKFQLDLELSALQAEGRGEILSNPRVLTADRKEASIKQGREIPYSTSSSNNGTNVQFKDALLELTVTPQITPDKNIIMDLKVTKNETTGEVVENQPVLAKRELSTQVLVRNGETVVLGGVFEQITSNNVSKIPLLGDIPFVGAFFRYKSNSNKKLELLIFVTPQIVDGNVVIR</sequence>
<dbReference type="InterPro" id="IPR013355">
    <property type="entry name" value="Pilus_4_PilQ"/>
</dbReference>
<evidence type="ECO:0000256" key="9">
    <source>
        <dbReference type="SAM" id="MobiDB-lite"/>
    </source>
</evidence>
<dbReference type="Pfam" id="PF07660">
    <property type="entry name" value="STN"/>
    <property type="match status" value="1"/>
</dbReference>
<dbReference type="Proteomes" id="UP000246569">
    <property type="component" value="Unassembled WGS sequence"/>
</dbReference>
<dbReference type="Pfam" id="PF00263">
    <property type="entry name" value="Secretin"/>
    <property type="match status" value="1"/>
</dbReference>
<dbReference type="InterPro" id="IPR001775">
    <property type="entry name" value="GspD/PilQ"/>
</dbReference>
<dbReference type="InterPro" id="IPR004846">
    <property type="entry name" value="T2SS/T3SS_dom"/>
</dbReference>
<evidence type="ECO:0000256" key="8">
    <source>
        <dbReference type="RuleBase" id="RU004004"/>
    </source>
</evidence>